<feature type="domain" description="Cas12f1-like TNB" evidence="7">
    <location>
        <begin position="290"/>
        <end position="357"/>
    </location>
</feature>
<gene>
    <name evidence="8" type="ORF">SAMN03080599_03055</name>
</gene>
<dbReference type="AlphaFoldDB" id="A0A1G5S7W7"/>
<dbReference type="Proteomes" id="UP000199208">
    <property type="component" value="Unassembled WGS sequence"/>
</dbReference>
<dbReference type="InterPro" id="IPR051399">
    <property type="entry name" value="RNA-guided_DNA_endo/Transpos"/>
</dbReference>
<dbReference type="GO" id="GO:0006310">
    <property type="term" value="P:DNA recombination"/>
    <property type="evidence" value="ECO:0007669"/>
    <property type="project" value="UniProtKB-KW"/>
</dbReference>
<dbReference type="Pfam" id="PF07282">
    <property type="entry name" value="Cas12f1-like_TNB"/>
    <property type="match status" value="1"/>
</dbReference>
<evidence type="ECO:0000256" key="1">
    <source>
        <dbReference type="ARBA" id="ARBA00008761"/>
    </source>
</evidence>
<dbReference type="InterPro" id="IPR001959">
    <property type="entry name" value="Transposase"/>
</dbReference>
<dbReference type="GO" id="GO:0032196">
    <property type="term" value="P:transposition"/>
    <property type="evidence" value="ECO:0007669"/>
    <property type="project" value="UniProtKB-KW"/>
</dbReference>
<name>A0A1G5S7W7_9FIRM</name>
<evidence type="ECO:0000313" key="8">
    <source>
        <dbReference type="EMBL" id="SCZ81811.1"/>
    </source>
</evidence>
<dbReference type="OrthoDB" id="4278026at2"/>
<comment type="similarity">
    <text evidence="1">In the C-terminal section; belongs to the transposase 35 family.</text>
</comment>
<evidence type="ECO:0000259" key="6">
    <source>
        <dbReference type="Pfam" id="PF01385"/>
    </source>
</evidence>
<dbReference type="InterPro" id="IPR010095">
    <property type="entry name" value="Cas12f1-like_TNB"/>
</dbReference>
<dbReference type="PANTHER" id="PTHR30405:SF11">
    <property type="entry name" value="RNA-GUIDED DNA ENDONUCLEASE RV2885C-RELATED"/>
    <property type="match status" value="1"/>
</dbReference>
<dbReference type="STRING" id="1120920.SAMN03080599_03055"/>
<dbReference type="PANTHER" id="PTHR30405">
    <property type="entry name" value="TRANSPOSASE"/>
    <property type="match status" value="1"/>
</dbReference>
<evidence type="ECO:0000256" key="5">
    <source>
        <dbReference type="ARBA" id="ARBA00023172"/>
    </source>
</evidence>
<dbReference type="RefSeq" id="WP_092592995.1">
    <property type="nucleotide sequence ID" value="NZ_FMWL01000024.1"/>
</dbReference>
<keyword evidence="5" id="KW-0233">DNA recombination</keyword>
<dbReference type="NCBIfam" id="TIGR01766">
    <property type="entry name" value="IS200/IS605 family accessory protein TnpB-like domain"/>
    <property type="match status" value="1"/>
</dbReference>
<evidence type="ECO:0000256" key="4">
    <source>
        <dbReference type="ARBA" id="ARBA00023125"/>
    </source>
</evidence>
<proteinExistence type="inferred from homology"/>
<feature type="domain" description="Probable transposase IS891/IS1136/IS1341" evidence="6">
    <location>
        <begin position="168"/>
        <end position="267"/>
    </location>
</feature>
<organism evidence="8 9">
    <name type="scientific">Acidaminobacter hydrogenoformans DSM 2784</name>
    <dbReference type="NCBI Taxonomy" id="1120920"/>
    <lineage>
        <taxon>Bacteria</taxon>
        <taxon>Bacillati</taxon>
        <taxon>Bacillota</taxon>
        <taxon>Clostridia</taxon>
        <taxon>Peptostreptococcales</taxon>
        <taxon>Acidaminobacteraceae</taxon>
        <taxon>Acidaminobacter</taxon>
    </lineage>
</organism>
<dbReference type="GO" id="GO:0003677">
    <property type="term" value="F:DNA binding"/>
    <property type="evidence" value="ECO:0007669"/>
    <property type="project" value="UniProtKB-KW"/>
</dbReference>
<accession>A0A1G5S7W7</accession>
<dbReference type="NCBIfam" id="NF040570">
    <property type="entry name" value="guided_TnpB"/>
    <property type="match status" value="1"/>
</dbReference>
<evidence type="ECO:0000313" key="9">
    <source>
        <dbReference type="Proteomes" id="UP000199208"/>
    </source>
</evidence>
<evidence type="ECO:0000256" key="2">
    <source>
        <dbReference type="ARBA" id="ARBA00011044"/>
    </source>
</evidence>
<evidence type="ECO:0000259" key="7">
    <source>
        <dbReference type="Pfam" id="PF07282"/>
    </source>
</evidence>
<sequence>MKFTITAKIQIYPTSDNIILLKETMSVYRKGCNYISSIVFETKVLNQCILHDKTYRSLRNDYGLKSQMAQSVVKTVIARYKSAKSNGHNWNIVKFKKPEVDLVWNRDYSISGQVFSVNTLQGRLKIPYETKGMTQYFDGSWTFGTAKLVMKHNKYFLHIPVTKDIPEIRDDKIAQVIGVDFGMNFLAVAYGSDGKTYFDPGRKIKDKRAHFTRVRKSLQRVKTPSSRRRLKSLGSRENRWMTDVNHQVSKALVLRYGKDALFVIEDLTGIRKATECVRVKDRYYRVSWAFYQLRQMLEYKVRKAGSKVMAVDPSYTSQTCPKCAHIDKANRDKKRHHFSCKSCGYQSNDDRIGAMNLQQIGMKYIAEVTMSV</sequence>
<keyword evidence="9" id="KW-1185">Reference proteome</keyword>
<keyword evidence="3" id="KW-0815">Transposition</keyword>
<protein>
    <submittedName>
        <fullName evidence="8">Transposase, IS605 OrfB family, central region</fullName>
    </submittedName>
</protein>
<dbReference type="Pfam" id="PF01385">
    <property type="entry name" value="OrfB_IS605"/>
    <property type="match status" value="1"/>
</dbReference>
<keyword evidence="4" id="KW-0238">DNA-binding</keyword>
<comment type="similarity">
    <text evidence="2">In the N-terminal section; belongs to the transposase 2 family.</text>
</comment>
<reference evidence="8 9" key="1">
    <citation type="submission" date="2016-10" db="EMBL/GenBank/DDBJ databases">
        <authorList>
            <person name="de Groot N.N."/>
        </authorList>
    </citation>
    <scope>NUCLEOTIDE SEQUENCE [LARGE SCALE GENOMIC DNA]</scope>
    <source>
        <strain evidence="8 9">DSM 2784</strain>
    </source>
</reference>
<evidence type="ECO:0000256" key="3">
    <source>
        <dbReference type="ARBA" id="ARBA00022578"/>
    </source>
</evidence>
<dbReference type="EMBL" id="FMWL01000024">
    <property type="protein sequence ID" value="SCZ81811.1"/>
    <property type="molecule type" value="Genomic_DNA"/>
</dbReference>